<reference evidence="1 2" key="1">
    <citation type="journal article" date="2023" name="G3 (Bethesda)">
        <title>A chromosome-length genome assembly and annotation of blackberry (Rubus argutus, cv. 'Hillquist').</title>
        <authorList>
            <person name="Bruna T."/>
            <person name="Aryal R."/>
            <person name="Dudchenko O."/>
            <person name="Sargent D.J."/>
            <person name="Mead D."/>
            <person name="Buti M."/>
            <person name="Cavallini A."/>
            <person name="Hytonen T."/>
            <person name="Andres J."/>
            <person name="Pham M."/>
            <person name="Weisz D."/>
            <person name="Mascagni F."/>
            <person name="Usai G."/>
            <person name="Natali L."/>
            <person name="Bassil N."/>
            <person name="Fernandez G.E."/>
            <person name="Lomsadze A."/>
            <person name="Armour M."/>
            <person name="Olukolu B."/>
            <person name="Poorten T."/>
            <person name="Britton C."/>
            <person name="Davik J."/>
            <person name="Ashrafi H."/>
            <person name="Aiden E.L."/>
            <person name="Borodovsky M."/>
            <person name="Worthington M."/>
        </authorList>
    </citation>
    <scope>NUCLEOTIDE SEQUENCE [LARGE SCALE GENOMIC DNA]</scope>
    <source>
        <strain evidence="1">PI 553951</strain>
    </source>
</reference>
<keyword evidence="2" id="KW-1185">Reference proteome</keyword>
<accession>A0AAW1VKD5</accession>
<gene>
    <name evidence="1" type="ORF">M0R45_001325</name>
</gene>
<dbReference type="EMBL" id="JBEDUW010000243">
    <property type="protein sequence ID" value="KAK9903027.1"/>
    <property type="molecule type" value="Genomic_DNA"/>
</dbReference>
<evidence type="ECO:0000313" key="1">
    <source>
        <dbReference type="EMBL" id="KAK9903027.1"/>
    </source>
</evidence>
<dbReference type="AlphaFoldDB" id="A0AAW1VKD5"/>
<comment type="caution">
    <text evidence="1">The sequence shown here is derived from an EMBL/GenBank/DDBJ whole genome shotgun (WGS) entry which is preliminary data.</text>
</comment>
<organism evidence="1 2">
    <name type="scientific">Rubus argutus</name>
    <name type="common">Southern blackberry</name>
    <dbReference type="NCBI Taxonomy" id="59490"/>
    <lineage>
        <taxon>Eukaryota</taxon>
        <taxon>Viridiplantae</taxon>
        <taxon>Streptophyta</taxon>
        <taxon>Embryophyta</taxon>
        <taxon>Tracheophyta</taxon>
        <taxon>Spermatophyta</taxon>
        <taxon>Magnoliopsida</taxon>
        <taxon>eudicotyledons</taxon>
        <taxon>Gunneridae</taxon>
        <taxon>Pentapetalae</taxon>
        <taxon>rosids</taxon>
        <taxon>fabids</taxon>
        <taxon>Rosales</taxon>
        <taxon>Rosaceae</taxon>
        <taxon>Rosoideae</taxon>
        <taxon>Rosoideae incertae sedis</taxon>
        <taxon>Rubus</taxon>
    </lineage>
</organism>
<proteinExistence type="predicted"/>
<evidence type="ECO:0000313" key="2">
    <source>
        <dbReference type="Proteomes" id="UP001457282"/>
    </source>
</evidence>
<dbReference type="Proteomes" id="UP001457282">
    <property type="component" value="Unassembled WGS sequence"/>
</dbReference>
<name>A0AAW1VKD5_RUBAR</name>
<protein>
    <submittedName>
        <fullName evidence="1">Uncharacterized protein</fullName>
    </submittedName>
</protein>
<sequence>MLCYVVHRRRNSSVPPTSLAAALNSDAVVGPCFSHRIAQPSADRVALLCRAQSVHLAVCTAHPHRRPKLLFPPSHLPSLQAQPKPVLPTPMCHCQSPPAFLPSAAPPSASSSQYTVSPALSFGASIQPRIDLYFTTPPASLKTTATSSVRCNAQPAKLKTPAFPCPCSHLSLMWR</sequence>